<reference evidence="1 2" key="1">
    <citation type="submission" date="2023-06" db="EMBL/GenBank/DDBJ databases">
        <title>Black Yeasts Isolated from many extreme environments.</title>
        <authorList>
            <person name="Coleine C."/>
            <person name="Stajich J.E."/>
            <person name="Selbmann L."/>
        </authorList>
    </citation>
    <scope>NUCLEOTIDE SEQUENCE [LARGE SCALE GENOMIC DNA]</scope>
    <source>
        <strain evidence="1 2">CCFEE 5887</strain>
    </source>
</reference>
<sequence length="249" mass="26866">MLTDVPPASATIDAMRNLRFSLALLMICLGRAFAEVLAILTPCAAASKSVQPITVTAQHQLVSTCSPSTGCIRGKCTAGYKMQTFAWVSTVIPCAWDGTTFSSCTVTKTDQAVTVSRTSALSTAMPQRSSAVHINVDNPFIPLMPSQAAGKVWEAEWKWWAARYDQLGPFAIPGYEGSGLCSSACAKQQEDTFHQRLNVTVCLKRDLNSSPVCGRYSETWIALPAPVHEHEPDTTAPAWIAYSTITASM</sequence>
<accession>A0AAV9PS83</accession>
<keyword evidence="2" id="KW-1185">Reference proteome</keyword>
<dbReference type="Proteomes" id="UP001345827">
    <property type="component" value="Unassembled WGS sequence"/>
</dbReference>
<evidence type="ECO:0000313" key="1">
    <source>
        <dbReference type="EMBL" id="KAK5528389.1"/>
    </source>
</evidence>
<protein>
    <submittedName>
        <fullName evidence="1">Uncharacterized protein</fullName>
    </submittedName>
</protein>
<gene>
    <name evidence="1" type="ORF">LTR25_010388</name>
</gene>
<dbReference type="EMBL" id="JAXLQG010000026">
    <property type="protein sequence ID" value="KAK5528389.1"/>
    <property type="molecule type" value="Genomic_DNA"/>
</dbReference>
<name>A0AAV9PS83_9PEZI</name>
<organism evidence="1 2">
    <name type="scientific">Vermiconidia calcicola</name>
    <dbReference type="NCBI Taxonomy" id="1690605"/>
    <lineage>
        <taxon>Eukaryota</taxon>
        <taxon>Fungi</taxon>
        <taxon>Dikarya</taxon>
        <taxon>Ascomycota</taxon>
        <taxon>Pezizomycotina</taxon>
        <taxon>Dothideomycetes</taxon>
        <taxon>Dothideomycetidae</taxon>
        <taxon>Mycosphaerellales</taxon>
        <taxon>Extremaceae</taxon>
        <taxon>Vermiconidia</taxon>
    </lineage>
</organism>
<proteinExistence type="predicted"/>
<comment type="caution">
    <text evidence="1">The sequence shown here is derived from an EMBL/GenBank/DDBJ whole genome shotgun (WGS) entry which is preliminary data.</text>
</comment>
<dbReference type="AlphaFoldDB" id="A0AAV9PS83"/>
<evidence type="ECO:0000313" key="2">
    <source>
        <dbReference type="Proteomes" id="UP001345827"/>
    </source>
</evidence>